<feature type="modified residue" description="N6-carboxylysine" evidence="12">
    <location>
        <position position="220"/>
    </location>
</feature>
<dbReference type="SUPFAM" id="SSF63418">
    <property type="entry name" value="MurE/MurF N-terminal domain"/>
    <property type="match status" value="1"/>
</dbReference>
<evidence type="ECO:0000256" key="6">
    <source>
        <dbReference type="ARBA" id="ARBA00022741"/>
    </source>
</evidence>
<dbReference type="Pfam" id="PF08245">
    <property type="entry name" value="Mur_ligase_M"/>
    <property type="match status" value="1"/>
</dbReference>
<dbReference type="SUPFAM" id="SSF53244">
    <property type="entry name" value="MurD-like peptide ligases, peptide-binding domain"/>
    <property type="match status" value="1"/>
</dbReference>
<feature type="domain" description="Mur ligase central" evidence="16">
    <location>
        <begin position="109"/>
        <end position="312"/>
    </location>
</feature>
<dbReference type="InterPro" id="IPR036565">
    <property type="entry name" value="Mur-like_cat_sf"/>
</dbReference>
<protein>
    <recommendedName>
        <fullName evidence="12">UDP-N-acetylmuramyl-tripeptide synthetase</fullName>
        <ecNumber evidence="12">6.3.2.-</ecNumber>
    </recommendedName>
    <alternativeName>
        <fullName evidence="12">UDP-MurNAc-tripeptide synthetase</fullName>
    </alternativeName>
</protein>
<feature type="binding site" evidence="12">
    <location>
        <position position="152"/>
    </location>
    <ligand>
        <name>UDP-N-acetyl-alpha-D-muramoyl-L-alanyl-D-glutamate</name>
        <dbReference type="ChEBI" id="CHEBI:83900"/>
    </ligand>
</feature>
<keyword evidence="10 12" id="KW-0131">Cell cycle</keyword>
<gene>
    <name evidence="12" type="primary">murE</name>
    <name evidence="17" type="ORF">AV649_00740</name>
</gene>
<evidence type="ECO:0000256" key="8">
    <source>
        <dbReference type="ARBA" id="ARBA00022960"/>
    </source>
</evidence>
<dbReference type="NCBIfam" id="NF001126">
    <property type="entry name" value="PRK00139.1-4"/>
    <property type="match status" value="1"/>
</dbReference>
<feature type="domain" description="Mur ligase C-terminal" evidence="15">
    <location>
        <begin position="335"/>
        <end position="459"/>
    </location>
</feature>
<dbReference type="InterPro" id="IPR036615">
    <property type="entry name" value="Mur_ligase_C_dom_sf"/>
</dbReference>
<dbReference type="InterPro" id="IPR018109">
    <property type="entry name" value="Folylpolyglutamate_synth_CS"/>
</dbReference>
<keyword evidence="5 12" id="KW-0132">Cell division</keyword>
<dbReference type="HAMAP" id="MF_00208">
    <property type="entry name" value="MurE"/>
    <property type="match status" value="1"/>
</dbReference>
<dbReference type="GO" id="GO:0008360">
    <property type="term" value="P:regulation of cell shape"/>
    <property type="evidence" value="ECO:0007669"/>
    <property type="project" value="UniProtKB-KW"/>
</dbReference>
<comment type="PTM">
    <text evidence="12">Carboxylation is probably crucial for Mg(2+) binding and, consequently, for the gamma-phosphate positioning of ATP.</text>
</comment>
<comment type="caution">
    <text evidence="17">The sequence shown here is derived from an EMBL/GenBank/DDBJ whole genome shotgun (WGS) entry which is preliminary data.</text>
</comment>
<evidence type="ECO:0000313" key="18">
    <source>
        <dbReference type="Proteomes" id="UP000076510"/>
    </source>
</evidence>
<dbReference type="InterPro" id="IPR005761">
    <property type="entry name" value="UDP-N-AcMur-Glu-dNH2Pim_ligase"/>
</dbReference>
<keyword evidence="6 12" id="KW-0547">Nucleotide-binding</keyword>
<dbReference type="Pfam" id="PF01225">
    <property type="entry name" value="Mur_ligase"/>
    <property type="match status" value="1"/>
</dbReference>
<evidence type="ECO:0000256" key="11">
    <source>
        <dbReference type="ARBA" id="ARBA00023316"/>
    </source>
</evidence>
<dbReference type="GO" id="GO:0005524">
    <property type="term" value="F:ATP binding"/>
    <property type="evidence" value="ECO:0007669"/>
    <property type="project" value="UniProtKB-UniRule"/>
</dbReference>
<feature type="binding site" evidence="12">
    <location>
        <begin position="111"/>
        <end position="117"/>
    </location>
    <ligand>
        <name>ATP</name>
        <dbReference type="ChEBI" id="CHEBI:30616"/>
    </ligand>
</feature>
<evidence type="ECO:0000256" key="2">
    <source>
        <dbReference type="ARBA" id="ARBA00005898"/>
    </source>
</evidence>
<comment type="function">
    <text evidence="12">Catalyzes the addition of an amino acid to the nucleotide precursor UDP-N-acetylmuramoyl-L-alanyl-D-glutamate (UMAG) in the biosynthesis of bacterial cell-wall peptidoglycan.</text>
</comment>
<evidence type="ECO:0000256" key="5">
    <source>
        <dbReference type="ARBA" id="ARBA00022618"/>
    </source>
</evidence>
<dbReference type="EMBL" id="LQQY01000012">
    <property type="protein sequence ID" value="KZE49589.1"/>
    <property type="molecule type" value="Genomic_DNA"/>
</dbReference>
<evidence type="ECO:0000259" key="14">
    <source>
        <dbReference type="Pfam" id="PF01225"/>
    </source>
</evidence>
<dbReference type="EC" id="6.3.2.-" evidence="12"/>
<comment type="subcellular location">
    <subcellularLocation>
        <location evidence="12 13">Cytoplasm</location>
    </subcellularLocation>
</comment>
<dbReference type="Pfam" id="PF02875">
    <property type="entry name" value="Mur_ligase_C"/>
    <property type="match status" value="1"/>
</dbReference>
<comment type="cofactor">
    <cofactor evidence="12">
        <name>Mg(2+)</name>
        <dbReference type="ChEBI" id="CHEBI:18420"/>
    </cofactor>
</comment>
<dbReference type="Gene3D" id="3.40.1390.10">
    <property type="entry name" value="MurE/MurF, N-terminal domain"/>
    <property type="match status" value="1"/>
</dbReference>
<dbReference type="GO" id="GO:0071555">
    <property type="term" value="P:cell wall organization"/>
    <property type="evidence" value="ECO:0007669"/>
    <property type="project" value="UniProtKB-KW"/>
</dbReference>
<dbReference type="NCBIfam" id="TIGR01085">
    <property type="entry name" value="murE"/>
    <property type="match status" value="1"/>
</dbReference>
<dbReference type="InterPro" id="IPR013221">
    <property type="entry name" value="Mur_ligase_cen"/>
</dbReference>
<dbReference type="InterPro" id="IPR000713">
    <property type="entry name" value="Mur_ligase_N"/>
</dbReference>
<evidence type="ECO:0000259" key="15">
    <source>
        <dbReference type="Pfam" id="PF02875"/>
    </source>
</evidence>
<keyword evidence="11 12" id="KW-0961">Cell wall biogenesis/degradation</keyword>
<evidence type="ECO:0000256" key="13">
    <source>
        <dbReference type="RuleBase" id="RU004135"/>
    </source>
</evidence>
<sequence length="491" mass="55276">MNTYTLLESMKLKTIYGELPEEVNGIFVDSRKVTEGSVFVCTKGYTVDGHDFAQGAVEKGARLIIAEKRLDIDESKAALVVVKDSFKALALLSNKYYDYPSQKMNMFGITGTNGKTTVTNLIHSILKRDGQRSALSGTIGFNLDGELFPSENTTCDNLTNQQMIREALDKGIDNFTLEVSSHGLTLGRLWGVDFDVVAFTNLSHDHLDYHGTMEHYGYAKGLLFSQLGQSLDKPKYVVLNADEEWYDRYSNMTAHEVISYGLDAHADFKADNVEYYNDKTTFTLQSPEGEYEVEMKLLGRFNVYNALTAMASLFAKGMEVQRIVEIFRDLPPVDGRMQKVEMEAPLSVYIDYAHTPDAIEKAIESVMPFKENKIIFLVGTGGNRDKSKRPTMAEKASIADYVILTTDDPRYEEYDSILKDLEKGMQHDQYALIGDRGEAVKHAIEVSEPGDIIIFAGKGHEDYQIIENTKYPHSDKQIAIEESRTKYVHHS</sequence>
<dbReference type="Gene3D" id="3.40.1190.10">
    <property type="entry name" value="Mur-like, catalytic domain"/>
    <property type="match status" value="1"/>
</dbReference>
<dbReference type="GO" id="GO:0000287">
    <property type="term" value="F:magnesium ion binding"/>
    <property type="evidence" value="ECO:0007669"/>
    <property type="project" value="UniProtKB-UniRule"/>
</dbReference>
<organism evidence="17 18">
    <name type="scientific">Rossellomorea marisflavi</name>
    <dbReference type="NCBI Taxonomy" id="189381"/>
    <lineage>
        <taxon>Bacteria</taxon>
        <taxon>Bacillati</taxon>
        <taxon>Bacillota</taxon>
        <taxon>Bacilli</taxon>
        <taxon>Bacillales</taxon>
        <taxon>Bacillaceae</taxon>
        <taxon>Rossellomorea</taxon>
    </lineage>
</organism>
<dbReference type="Proteomes" id="UP000076510">
    <property type="component" value="Unassembled WGS sequence"/>
</dbReference>
<dbReference type="GO" id="GO:0004326">
    <property type="term" value="F:tetrahydrofolylpolyglutamate synthase activity"/>
    <property type="evidence" value="ECO:0007669"/>
    <property type="project" value="InterPro"/>
</dbReference>
<evidence type="ECO:0000256" key="9">
    <source>
        <dbReference type="ARBA" id="ARBA00022984"/>
    </source>
</evidence>
<evidence type="ECO:0000259" key="16">
    <source>
        <dbReference type="Pfam" id="PF08245"/>
    </source>
</evidence>
<evidence type="ECO:0000256" key="3">
    <source>
        <dbReference type="ARBA" id="ARBA00022490"/>
    </source>
</evidence>
<keyword evidence="4 12" id="KW-0436">Ligase</keyword>
<feature type="domain" description="Mur ligase N-terminal catalytic" evidence="14">
    <location>
        <begin position="23"/>
        <end position="97"/>
    </location>
</feature>
<name>A0A0J5SHJ2_9BACI</name>
<dbReference type="UniPathway" id="UPA00219"/>
<dbReference type="PATRIC" id="fig|189381.11.peg.1238"/>
<evidence type="ECO:0000256" key="7">
    <source>
        <dbReference type="ARBA" id="ARBA00022840"/>
    </source>
</evidence>
<feature type="binding site" evidence="12">
    <location>
        <position position="188"/>
    </location>
    <ligand>
        <name>UDP-N-acetyl-alpha-D-muramoyl-L-alanyl-D-glutamate</name>
        <dbReference type="ChEBI" id="CHEBI:83900"/>
    </ligand>
</feature>
<evidence type="ECO:0000256" key="1">
    <source>
        <dbReference type="ARBA" id="ARBA00004752"/>
    </source>
</evidence>
<proteinExistence type="inferred from homology"/>
<keyword evidence="12" id="KW-0460">Magnesium</keyword>
<feature type="binding site" evidence="12">
    <location>
        <position position="180"/>
    </location>
    <ligand>
        <name>UDP-N-acetyl-alpha-D-muramoyl-L-alanyl-D-glutamate</name>
        <dbReference type="ChEBI" id="CHEBI:83900"/>
    </ligand>
</feature>
<dbReference type="OrthoDB" id="9800958at2"/>
<evidence type="ECO:0000313" key="17">
    <source>
        <dbReference type="EMBL" id="KZE49589.1"/>
    </source>
</evidence>
<feature type="binding site" evidence="12">
    <location>
        <position position="30"/>
    </location>
    <ligand>
        <name>UDP-N-acetyl-alpha-D-muramoyl-L-alanyl-D-glutamate</name>
        <dbReference type="ChEBI" id="CHEBI:83900"/>
    </ligand>
</feature>
<dbReference type="PROSITE" id="PS01011">
    <property type="entry name" value="FOLYLPOLYGLU_SYNT_1"/>
    <property type="match status" value="1"/>
</dbReference>
<dbReference type="Gene3D" id="3.90.190.20">
    <property type="entry name" value="Mur ligase, C-terminal domain"/>
    <property type="match status" value="1"/>
</dbReference>
<dbReference type="InterPro" id="IPR004101">
    <property type="entry name" value="Mur_ligase_C"/>
</dbReference>
<dbReference type="AlphaFoldDB" id="A0A0J5SHJ2"/>
<accession>A0A0J5SHJ2</accession>
<evidence type="ECO:0000256" key="12">
    <source>
        <dbReference type="HAMAP-Rule" id="MF_00208"/>
    </source>
</evidence>
<evidence type="ECO:0000256" key="10">
    <source>
        <dbReference type="ARBA" id="ARBA00023306"/>
    </source>
</evidence>
<keyword evidence="3 12" id="KW-0963">Cytoplasm</keyword>
<dbReference type="GO" id="GO:0051301">
    <property type="term" value="P:cell division"/>
    <property type="evidence" value="ECO:0007669"/>
    <property type="project" value="UniProtKB-KW"/>
</dbReference>
<dbReference type="InterPro" id="IPR035911">
    <property type="entry name" value="MurE/MurF_N"/>
</dbReference>
<dbReference type="PANTHER" id="PTHR23135">
    <property type="entry name" value="MUR LIGASE FAMILY MEMBER"/>
    <property type="match status" value="1"/>
</dbReference>
<dbReference type="SUPFAM" id="SSF53623">
    <property type="entry name" value="MurD-like peptide ligases, catalytic domain"/>
    <property type="match status" value="1"/>
</dbReference>
<reference evidence="18" key="1">
    <citation type="submission" date="2016-01" db="EMBL/GenBank/DDBJ databases">
        <title>Whole genome sequencing of Bhargavaea cecembensis T14.</title>
        <authorList>
            <person name="Hong K.W."/>
        </authorList>
    </citation>
    <scope>NUCLEOTIDE SEQUENCE [LARGE SCALE GENOMIC DNA]</scope>
    <source>
        <strain evidence="18">M19</strain>
    </source>
</reference>
<comment type="caution">
    <text evidence="12">Lacks conserved residue(s) required for the propagation of feature annotation.</text>
</comment>
<feature type="binding site" evidence="12">
    <location>
        <begin position="153"/>
        <end position="154"/>
    </location>
    <ligand>
        <name>UDP-N-acetyl-alpha-D-muramoyl-L-alanyl-D-glutamate</name>
        <dbReference type="ChEBI" id="CHEBI:83900"/>
    </ligand>
</feature>
<dbReference type="PANTHER" id="PTHR23135:SF4">
    <property type="entry name" value="UDP-N-ACETYLMURAMOYL-L-ALANYL-D-GLUTAMATE--2,6-DIAMINOPIMELATE LIGASE MURE HOMOLOG, CHLOROPLASTIC"/>
    <property type="match status" value="1"/>
</dbReference>
<comment type="pathway">
    <text evidence="1 12 13">Cell wall biogenesis; peptidoglycan biosynthesis.</text>
</comment>
<dbReference type="RefSeq" id="WP_048004271.1">
    <property type="nucleotide sequence ID" value="NZ_CP047095.1"/>
</dbReference>
<evidence type="ECO:0000256" key="4">
    <source>
        <dbReference type="ARBA" id="ARBA00022598"/>
    </source>
</evidence>
<keyword evidence="8 12" id="KW-0133">Cell shape</keyword>
<comment type="similarity">
    <text evidence="2 12">Belongs to the MurCDEF family. MurE subfamily.</text>
</comment>
<dbReference type="GO" id="GO:0005737">
    <property type="term" value="C:cytoplasm"/>
    <property type="evidence" value="ECO:0007669"/>
    <property type="project" value="UniProtKB-SubCell"/>
</dbReference>
<dbReference type="GO" id="GO:0009252">
    <property type="term" value="P:peptidoglycan biosynthetic process"/>
    <property type="evidence" value="ECO:0007669"/>
    <property type="project" value="UniProtKB-UniRule"/>
</dbReference>
<keyword evidence="9 12" id="KW-0573">Peptidoglycan synthesis</keyword>
<keyword evidence="7 12" id="KW-0067">ATP-binding</keyword>